<keyword evidence="1" id="KW-0946">Virion</keyword>
<organism evidence="1 2">
    <name type="scientific">Lactococcus lactis</name>
    <dbReference type="NCBI Taxonomy" id="1358"/>
    <lineage>
        <taxon>Bacteria</taxon>
        <taxon>Bacillati</taxon>
        <taxon>Bacillota</taxon>
        <taxon>Bacilli</taxon>
        <taxon>Lactobacillales</taxon>
        <taxon>Streptococcaceae</taxon>
        <taxon>Lactococcus</taxon>
    </lineage>
</organism>
<keyword evidence="1" id="KW-0167">Capsid protein</keyword>
<reference evidence="1 2" key="1">
    <citation type="submission" date="2019-12" db="EMBL/GenBank/DDBJ databases">
        <title>Draft Genome Sequences of L. lactis strains MS22333, MS22334, MS22336, and MS22337, Isolated from Spontaneous Fermented Camel Milk in Ethiopia.</title>
        <authorList>
            <person name="Bragason E."/>
            <person name="Hansen E.B."/>
            <person name="Guya M.E."/>
            <person name="Berhe T."/>
        </authorList>
    </citation>
    <scope>NUCLEOTIDE SEQUENCE [LARGE SCALE GENOMIC DNA]</scope>
    <source>
        <strain evidence="1 2">MS22336</strain>
    </source>
</reference>
<dbReference type="Proteomes" id="UP000477402">
    <property type="component" value="Unassembled WGS sequence"/>
</dbReference>
<accession>A0A6B3S4G6</accession>
<dbReference type="InterPro" id="IPR045404">
    <property type="entry name" value="Gp13-like"/>
</dbReference>
<dbReference type="RefSeq" id="WP_163646678.1">
    <property type="nucleotide sequence ID" value="NZ_RIGB01000062.1"/>
</dbReference>
<evidence type="ECO:0000313" key="2">
    <source>
        <dbReference type="Proteomes" id="UP000477402"/>
    </source>
</evidence>
<dbReference type="Pfam" id="PF20036">
    <property type="entry name" value="Gp13-like"/>
    <property type="match status" value="1"/>
</dbReference>
<sequence length="326" mass="35623">MSTELTRILDTIKPEIFNAYMQEFTAEKSAFVQSGIAVADERVSKNITAGGLLVKMPYWTDISGDDEVVGDGDKSLSTGKITAAQDTAAVHYRGRGWSVNEMAAVVSGDDPMKALLSRIATWWVRREQQILISSLNGMFAAGGALTATHSLDRSTKNIDAKLLLDTKQLLGDAAERVNTLAMHSAVYTDLQKQQLITFIPNARGEVNIPTYLGYRVVVDDGIKADKTGVYTTYLFGTGSIGRNSGNPSDLTTFETDREAATGTDKIYTRRAITMHPYGVKWTDAERDPGNITPTNADLEKAANWKLVYEPKNVAILALKHKIGLMP</sequence>
<name>A0A6B3S4G6_9LACT</name>
<protein>
    <submittedName>
        <fullName evidence="1">Coat protein</fullName>
    </submittedName>
</protein>
<comment type="caution">
    <text evidence="1">The sequence shown here is derived from an EMBL/GenBank/DDBJ whole genome shotgun (WGS) entry which is preliminary data.</text>
</comment>
<gene>
    <name evidence="1" type="ORF">GTP08_06835</name>
</gene>
<dbReference type="EMBL" id="WWDJ01000047">
    <property type="protein sequence ID" value="NEX55406.1"/>
    <property type="molecule type" value="Genomic_DNA"/>
</dbReference>
<dbReference type="SUPFAM" id="SSF56563">
    <property type="entry name" value="Major capsid protein gp5"/>
    <property type="match status" value="1"/>
</dbReference>
<proteinExistence type="predicted"/>
<evidence type="ECO:0000313" key="1">
    <source>
        <dbReference type="EMBL" id="NEX55406.1"/>
    </source>
</evidence>
<dbReference type="AlphaFoldDB" id="A0A6B3S4G6"/>